<dbReference type="InterPro" id="IPR051016">
    <property type="entry name" value="Diverse_Substrate_AcTransf"/>
</dbReference>
<dbReference type="PANTHER" id="PTHR10545:SF29">
    <property type="entry name" value="GH14572P-RELATED"/>
    <property type="match status" value="1"/>
</dbReference>
<keyword evidence="2" id="KW-0012">Acyltransferase</keyword>
<dbReference type="PANTHER" id="PTHR10545">
    <property type="entry name" value="DIAMINE N-ACETYLTRANSFERASE"/>
    <property type="match status" value="1"/>
</dbReference>
<evidence type="ECO:0000313" key="5">
    <source>
        <dbReference type="Proteomes" id="UP000479526"/>
    </source>
</evidence>
<dbReference type="InterPro" id="IPR000182">
    <property type="entry name" value="GNAT_dom"/>
</dbReference>
<accession>A0A7C9JR62</accession>
<proteinExistence type="predicted"/>
<name>A0A7C9JR62_9ACTN</name>
<dbReference type="SUPFAM" id="SSF55729">
    <property type="entry name" value="Acyl-CoA N-acyltransferases (Nat)"/>
    <property type="match status" value="1"/>
</dbReference>
<organism evidence="4 5">
    <name type="scientific">Herbidospora solisilvae</name>
    <dbReference type="NCBI Taxonomy" id="2696284"/>
    <lineage>
        <taxon>Bacteria</taxon>
        <taxon>Bacillati</taxon>
        <taxon>Actinomycetota</taxon>
        <taxon>Actinomycetes</taxon>
        <taxon>Streptosporangiales</taxon>
        <taxon>Streptosporangiaceae</taxon>
        <taxon>Herbidospora</taxon>
    </lineage>
</organism>
<dbReference type="GO" id="GO:0008080">
    <property type="term" value="F:N-acetyltransferase activity"/>
    <property type="evidence" value="ECO:0007669"/>
    <property type="project" value="UniProtKB-ARBA"/>
</dbReference>
<dbReference type="Pfam" id="PF00583">
    <property type="entry name" value="Acetyltransf_1"/>
    <property type="match status" value="1"/>
</dbReference>
<keyword evidence="5" id="KW-1185">Reference proteome</keyword>
<dbReference type="AlphaFoldDB" id="A0A7C9JR62"/>
<dbReference type="PROSITE" id="PS51186">
    <property type="entry name" value="GNAT"/>
    <property type="match status" value="1"/>
</dbReference>
<dbReference type="Gene3D" id="3.40.630.30">
    <property type="match status" value="1"/>
</dbReference>
<evidence type="ECO:0000259" key="3">
    <source>
        <dbReference type="PROSITE" id="PS51186"/>
    </source>
</evidence>
<evidence type="ECO:0000313" key="4">
    <source>
        <dbReference type="EMBL" id="NAS21019.1"/>
    </source>
</evidence>
<gene>
    <name evidence="4" type="ORF">GT755_04870</name>
</gene>
<dbReference type="InterPro" id="IPR016181">
    <property type="entry name" value="Acyl_CoA_acyltransferase"/>
</dbReference>
<protein>
    <submittedName>
        <fullName evidence="4">GNAT family N-acetyltransferase</fullName>
    </submittedName>
</protein>
<keyword evidence="1 4" id="KW-0808">Transferase</keyword>
<dbReference type="EMBL" id="WXEW01000001">
    <property type="protein sequence ID" value="NAS21019.1"/>
    <property type="molecule type" value="Genomic_DNA"/>
</dbReference>
<dbReference type="Proteomes" id="UP000479526">
    <property type="component" value="Unassembled WGS sequence"/>
</dbReference>
<sequence>MRTGATAVTIRRAGIDDAAVVRGLILALAVHQNQGDAVTVSVADLERMLARPEITYLVAERAGRAVGYVSWLERTSFWSGEDYFALDDLFVAGPERGHGVGERLMRAVADAAKGKVIRWEVAEGNVAARRFYERIGARLVTKQICRWQPR</sequence>
<feature type="domain" description="N-acetyltransferase" evidence="3">
    <location>
        <begin position="8"/>
        <end position="150"/>
    </location>
</feature>
<evidence type="ECO:0000256" key="1">
    <source>
        <dbReference type="ARBA" id="ARBA00022679"/>
    </source>
</evidence>
<comment type="caution">
    <text evidence="4">The sequence shown here is derived from an EMBL/GenBank/DDBJ whole genome shotgun (WGS) entry which is preliminary data.</text>
</comment>
<dbReference type="RefSeq" id="WP_161478454.1">
    <property type="nucleotide sequence ID" value="NZ_WXEW01000001.1"/>
</dbReference>
<evidence type="ECO:0000256" key="2">
    <source>
        <dbReference type="ARBA" id="ARBA00023315"/>
    </source>
</evidence>
<reference evidence="4 5" key="1">
    <citation type="submission" date="2020-01" db="EMBL/GenBank/DDBJ databases">
        <title>Herbidospora sp. NEAU-GS84 nov., a novel actinomycete isolated from soil.</title>
        <authorList>
            <person name="Han L."/>
        </authorList>
    </citation>
    <scope>NUCLEOTIDE SEQUENCE [LARGE SCALE GENOMIC DNA]</scope>
    <source>
        <strain evidence="4 5">NEAU-GS84</strain>
    </source>
</reference>
<dbReference type="CDD" id="cd04301">
    <property type="entry name" value="NAT_SF"/>
    <property type="match status" value="1"/>
</dbReference>